<keyword evidence="3" id="KW-1185">Reference proteome</keyword>
<evidence type="ECO:0000313" key="3">
    <source>
        <dbReference type="Proteomes" id="UP001066276"/>
    </source>
</evidence>
<dbReference type="AlphaFoldDB" id="A0AAV7WY00"/>
<dbReference type="EMBL" id="JANPWB010000001">
    <property type="protein sequence ID" value="KAJ1217751.1"/>
    <property type="molecule type" value="Genomic_DNA"/>
</dbReference>
<feature type="signal peptide" evidence="1">
    <location>
        <begin position="1"/>
        <end position="19"/>
    </location>
</feature>
<dbReference type="Proteomes" id="UP001066276">
    <property type="component" value="Chromosome 1_1"/>
</dbReference>
<evidence type="ECO:0000256" key="1">
    <source>
        <dbReference type="SAM" id="SignalP"/>
    </source>
</evidence>
<protein>
    <submittedName>
        <fullName evidence="2">Uncharacterized protein</fullName>
    </submittedName>
</protein>
<evidence type="ECO:0000313" key="2">
    <source>
        <dbReference type="EMBL" id="KAJ1217751.1"/>
    </source>
</evidence>
<gene>
    <name evidence="2" type="ORF">NDU88_005341</name>
</gene>
<reference evidence="2" key="1">
    <citation type="journal article" date="2022" name="bioRxiv">
        <title>Sequencing and chromosome-scale assembly of the giantPleurodeles waltlgenome.</title>
        <authorList>
            <person name="Brown T."/>
            <person name="Elewa A."/>
            <person name="Iarovenko S."/>
            <person name="Subramanian E."/>
            <person name="Araus A.J."/>
            <person name="Petzold A."/>
            <person name="Susuki M."/>
            <person name="Suzuki K.-i.T."/>
            <person name="Hayashi T."/>
            <person name="Toyoda A."/>
            <person name="Oliveira C."/>
            <person name="Osipova E."/>
            <person name="Leigh N.D."/>
            <person name="Simon A."/>
            <person name="Yun M.H."/>
        </authorList>
    </citation>
    <scope>NUCLEOTIDE SEQUENCE</scope>
    <source>
        <strain evidence="2">20211129_DDA</strain>
        <tissue evidence="2">Liver</tissue>
    </source>
</reference>
<accession>A0AAV7WY00</accession>
<feature type="chain" id="PRO_5043507654" evidence="1">
    <location>
        <begin position="20"/>
        <end position="195"/>
    </location>
</feature>
<keyword evidence="1" id="KW-0732">Signal</keyword>
<name>A0AAV7WY00_PLEWA</name>
<comment type="caution">
    <text evidence="2">The sequence shown here is derived from an EMBL/GenBank/DDBJ whole genome shotgun (WGS) entry which is preliminary data.</text>
</comment>
<sequence length="195" mass="21871">MHVIAGMTGLNLPFSLVVALLGLLGGVPSEWRRLWVCCFCWRREEWRSGGGGAGLRRGLIGCVMPHSVRSSCQSFGRWARRALALETFGHLSAPFGNQVVKLRESLRRVRGHAYDYLDWVLLPHMWGMLFGGRSCCVSLLGCLYPSAVVVVVSLYPKNFCIQIPPGGALHVVTIGMYMEWYMNLGLRPRWDPCFL</sequence>
<organism evidence="2 3">
    <name type="scientific">Pleurodeles waltl</name>
    <name type="common">Iberian ribbed newt</name>
    <dbReference type="NCBI Taxonomy" id="8319"/>
    <lineage>
        <taxon>Eukaryota</taxon>
        <taxon>Metazoa</taxon>
        <taxon>Chordata</taxon>
        <taxon>Craniata</taxon>
        <taxon>Vertebrata</taxon>
        <taxon>Euteleostomi</taxon>
        <taxon>Amphibia</taxon>
        <taxon>Batrachia</taxon>
        <taxon>Caudata</taxon>
        <taxon>Salamandroidea</taxon>
        <taxon>Salamandridae</taxon>
        <taxon>Pleurodelinae</taxon>
        <taxon>Pleurodeles</taxon>
    </lineage>
</organism>
<proteinExistence type="predicted"/>